<gene>
    <name evidence="9" type="ORF">SAMN05216225_104030</name>
</gene>
<evidence type="ECO:0000256" key="6">
    <source>
        <dbReference type="RuleBase" id="RU000716"/>
    </source>
</evidence>
<dbReference type="PANTHER" id="PTHR43133:SF60">
    <property type="entry name" value="RNA POLYMERASE SIGMA FACTOR SIGV"/>
    <property type="match status" value="1"/>
</dbReference>
<proteinExistence type="inferred from homology"/>
<keyword evidence="10" id="KW-1185">Reference proteome</keyword>
<evidence type="ECO:0000313" key="10">
    <source>
        <dbReference type="Proteomes" id="UP000183988"/>
    </source>
</evidence>
<accession>A0A1M5KRF4</accession>
<dbReference type="InterPro" id="IPR013325">
    <property type="entry name" value="RNA_pol_sigma_r2"/>
</dbReference>
<dbReference type="SUPFAM" id="SSF88946">
    <property type="entry name" value="Sigma2 domain of RNA polymerase sigma factors"/>
    <property type="match status" value="1"/>
</dbReference>
<sequence length="178" mass="20641">MDNETVSEWFELYGDDVFHFLIYRIGPSDAEDLLQEVFIKALKGFSRYKGNASPKTWLFSIARNVAIDESRKRKSNKWMDTVPYDDMNEPSTDLTPEVILSANEETKCIVDCIQSLKPNYQDVIILRGIKELSVKETAAILKWSENKVKITHHRARIALNDQLRRCKDDEQTRSSQRA</sequence>
<keyword evidence="5 6" id="KW-0804">Transcription</keyword>
<dbReference type="Gene3D" id="1.10.1740.10">
    <property type="match status" value="1"/>
</dbReference>
<evidence type="ECO:0000256" key="5">
    <source>
        <dbReference type="ARBA" id="ARBA00023163"/>
    </source>
</evidence>
<evidence type="ECO:0000259" key="8">
    <source>
        <dbReference type="Pfam" id="PF08281"/>
    </source>
</evidence>
<dbReference type="GO" id="GO:0003677">
    <property type="term" value="F:DNA binding"/>
    <property type="evidence" value="ECO:0007669"/>
    <property type="project" value="UniProtKB-KW"/>
</dbReference>
<dbReference type="Gene3D" id="1.10.10.10">
    <property type="entry name" value="Winged helix-like DNA-binding domain superfamily/Winged helix DNA-binding domain"/>
    <property type="match status" value="1"/>
</dbReference>
<evidence type="ECO:0000256" key="2">
    <source>
        <dbReference type="ARBA" id="ARBA00023015"/>
    </source>
</evidence>
<evidence type="ECO:0000256" key="3">
    <source>
        <dbReference type="ARBA" id="ARBA00023082"/>
    </source>
</evidence>
<dbReference type="InterPro" id="IPR007627">
    <property type="entry name" value="RNA_pol_sigma70_r2"/>
</dbReference>
<dbReference type="PANTHER" id="PTHR43133">
    <property type="entry name" value="RNA POLYMERASE ECF-TYPE SIGMA FACTO"/>
    <property type="match status" value="1"/>
</dbReference>
<dbReference type="NCBIfam" id="TIGR02937">
    <property type="entry name" value="sigma70-ECF"/>
    <property type="match status" value="1"/>
</dbReference>
<dbReference type="InterPro" id="IPR039425">
    <property type="entry name" value="RNA_pol_sigma-70-like"/>
</dbReference>
<comment type="similarity">
    <text evidence="1 6">Belongs to the sigma-70 factor family. ECF subfamily.</text>
</comment>
<dbReference type="InterPro" id="IPR036388">
    <property type="entry name" value="WH-like_DNA-bd_sf"/>
</dbReference>
<evidence type="ECO:0000256" key="1">
    <source>
        <dbReference type="ARBA" id="ARBA00010641"/>
    </source>
</evidence>
<dbReference type="GO" id="GO:0006352">
    <property type="term" value="P:DNA-templated transcription initiation"/>
    <property type="evidence" value="ECO:0007669"/>
    <property type="project" value="InterPro"/>
</dbReference>
<dbReference type="InterPro" id="IPR013324">
    <property type="entry name" value="RNA_pol_sigma_r3/r4-like"/>
</dbReference>
<dbReference type="Proteomes" id="UP000183988">
    <property type="component" value="Unassembled WGS sequence"/>
</dbReference>
<dbReference type="GO" id="GO:0016987">
    <property type="term" value="F:sigma factor activity"/>
    <property type="evidence" value="ECO:0007669"/>
    <property type="project" value="UniProtKB-KW"/>
</dbReference>
<dbReference type="CDD" id="cd06171">
    <property type="entry name" value="Sigma70_r4"/>
    <property type="match status" value="1"/>
</dbReference>
<evidence type="ECO:0000313" key="9">
    <source>
        <dbReference type="EMBL" id="SHG55099.1"/>
    </source>
</evidence>
<dbReference type="RefSeq" id="WP_072891464.1">
    <property type="nucleotide sequence ID" value="NZ_FQVW01000040.1"/>
</dbReference>
<dbReference type="SUPFAM" id="SSF88659">
    <property type="entry name" value="Sigma3 and sigma4 domains of RNA polymerase sigma factors"/>
    <property type="match status" value="1"/>
</dbReference>
<dbReference type="Pfam" id="PF04542">
    <property type="entry name" value="Sigma70_r2"/>
    <property type="match status" value="1"/>
</dbReference>
<keyword evidence="3 6" id="KW-0731">Sigma factor</keyword>
<feature type="domain" description="RNA polymerase sigma factor 70 region 4 type 2" evidence="8">
    <location>
        <begin position="108"/>
        <end position="159"/>
    </location>
</feature>
<protein>
    <recommendedName>
        <fullName evidence="6">RNA polymerase sigma factor</fullName>
    </recommendedName>
</protein>
<dbReference type="GO" id="GO:0006950">
    <property type="term" value="P:response to stress"/>
    <property type="evidence" value="ECO:0007669"/>
    <property type="project" value="UniProtKB-ARBA"/>
</dbReference>
<reference evidence="9 10" key="1">
    <citation type="submission" date="2016-11" db="EMBL/GenBank/DDBJ databases">
        <authorList>
            <person name="Jaros S."/>
            <person name="Januszkiewicz K."/>
            <person name="Wedrychowicz H."/>
        </authorList>
    </citation>
    <scope>NUCLEOTIDE SEQUENCE [LARGE SCALE GENOMIC DNA]</scope>
    <source>
        <strain evidence="9 10">IBRC-M 10683</strain>
    </source>
</reference>
<dbReference type="InterPro" id="IPR000838">
    <property type="entry name" value="RNA_pol_sigma70_ECF_CS"/>
</dbReference>
<dbReference type="InterPro" id="IPR014284">
    <property type="entry name" value="RNA_pol_sigma-70_dom"/>
</dbReference>
<dbReference type="Pfam" id="PF08281">
    <property type="entry name" value="Sigma70_r4_2"/>
    <property type="match status" value="1"/>
</dbReference>
<dbReference type="PROSITE" id="PS01063">
    <property type="entry name" value="SIGMA70_ECF"/>
    <property type="match status" value="1"/>
</dbReference>
<dbReference type="STRING" id="930117.SAMN05216225_104030"/>
<dbReference type="EMBL" id="FQVW01000040">
    <property type="protein sequence ID" value="SHG55099.1"/>
    <property type="molecule type" value="Genomic_DNA"/>
</dbReference>
<keyword evidence="4 6" id="KW-0238">DNA-binding</keyword>
<feature type="domain" description="RNA polymerase sigma-70 region 2" evidence="7">
    <location>
        <begin position="10"/>
        <end position="74"/>
    </location>
</feature>
<organism evidence="9 10">
    <name type="scientific">Ornithinibacillus halophilus</name>
    <dbReference type="NCBI Taxonomy" id="930117"/>
    <lineage>
        <taxon>Bacteria</taxon>
        <taxon>Bacillati</taxon>
        <taxon>Bacillota</taxon>
        <taxon>Bacilli</taxon>
        <taxon>Bacillales</taxon>
        <taxon>Bacillaceae</taxon>
        <taxon>Ornithinibacillus</taxon>
    </lineage>
</organism>
<evidence type="ECO:0000256" key="4">
    <source>
        <dbReference type="ARBA" id="ARBA00023125"/>
    </source>
</evidence>
<dbReference type="OrthoDB" id="2470088at2"/>
<evidence type="ECO:0000259" key="7">
    <source>
        <dbReference type="Pfam" id="PF04542"/>
    </source>
</evidence>
<keyword evidence="2 6" id="KW-0805">Transcription regulation</keyword>
<dbReference type="InterPro" id="IPR013249">
    <property type="entry name" value="RNA_pol_sigma70_r4_t2"/>
</dbReference>
<name>A0A1M5KRF4_9BACI</name>
<dbReference type="AlphaFoldDB" id="A0A1M5KRF4"/>